<name>A0A4V6A938_POPAL</name>
<reference evidence="1" key="1">
    <citation type="submission" date="2018-10" db="EMBL/GenBank/DDBJ databases">
        <title>Population genomic analysis revealed the cold adaptation of white poplar.</title>
        <authorList>
            <person name="Liu Y.-J."/>
        </authorList>
    </citation>
    <scope>NUCLEOTIDE SEQUENCE [LARGE SCALE GENOMIC DNA]</scope>
    <source>
        <strain evidence="1">PAL-ZL1</strain>
    </source>
</reference>
<dbReference type="EMBL" id="RCHU01000435">
    <property type="protein sequence ID" value="TKS05556.1"/>
    <property type="molecule type" value="Genomic_DNA"/>
</dbReference>
<organism evidence="1">
    <name type="scientific">Populus alba</name>
    <name type="common">White poplar</name>
    <dbReference type="NCBI Taxonomy" id="43335"/>
    <lineage>
        <taxon>Eukaryota</taxon>
        <taxon>Viridiplantae</taxon>
        <taxon>Streptophyta</taxon>
        <taxon>Embryophyta</taxon>
        <taxon>Tracheophyta</taxon>
        <taxon>Spermatophyta</taxon>
        <taxon>Magnoliopsida</taxon>
        <taxon>eudicotyledons</taxon>
        <taxon>Gunneridae</taxon>
        <taxon>Pentapetalae</taxon>
        <taxon>rosids</taxon>
        <taxon>fabids</taxon>
        <taxon>Malpighiales</taxon>
        <taxon>Salicaceae</taxon>
        <taxon>Saliceae</taxon>
        <taxon>Populus</taxon>
    </lineage>
</organism>
<protein>
    <submittedName>
        <fullName evidence="1">Uncharacterized protein</fullName>
    </submittedName>
</protein>
<proteinExistence type="predicted"/>
<evidence type="ECO:0000313" key="1">
    <source>
        <dbReference type="EMBL" id="TKS05556.1"/>
    </source>
</evidence>
<comment type="caution">
    <text evidence="1">The sequence shown here is derived from an EMBL/GenBank/DDBJ whole genome shotgun (WGS) entry which is preliminary data.</text>
</comment>
<sequence length="107" mass="12328">MLLRVQQIPRSPLFFMISIGSSGILSYYHSNSTSVPEQELMSALEFEYEEHLRVRTYLSMGQERLRAVELRRPTVKASATKMQISARIAMNINFKQLAEAWLAKTSF</sequence>
<accession>A0A4V6A938</accession>
<dbReference type="AlphaFoldDB" id="A0A4V6A938"/>
<gene>
    <name evidence="1" type="ORF">D5086_0000136530</name>
</gene>